<dbReference type="AlphaFoldDB" id="A0A1F6T4P5"/>
<dbReference type="Proteomes" id="UP000178379">
    <property type="component" value="Unassembled WGS sequence"/>
</dbReference>
<proteinExistence type="predicted"/>
<feature type="transmembrane region" description="Helical" evidence="1">
    <location>
        <begin position="35"/>
        <end position="54"/>
    </location>
</feature>
<dbReference type="STRING" id="1817756.A2140_09650"/>
<protein>
    <submittedName>
        <fullName evidence="2">Uncharacterized protein</fullName>
    </submittedName>
</protein>
<keyword evidence="1" id="KW-0812">Transmembrane</keyword>
<reference evidence="2 3" key="1">
    <citation type="journal article" date="2016" name="Nat. Commun.">
        <title>Thousands of microbial genomes shed light on interconnected biogeochemical processes in an aquifer system.</title>
        <authorList>
            <person name="Anantharaman K."/>
            <person name="Brown C.T."/>
            <person name="Hug L.A."/>
            <person name="Sharon I."/>
            <person name="Castelle C.J."/>
            <person name="Probst A.J."/>
            <person name="Thomas B.C."/>
            <person name="Singh A."/>
            <person name="Wilkins M.J."/>
            <person name="Karaoz U."/>
            <person name="Brodie E.L."/>
            <person name="Williams K.H."/>
            <person name="Hubbard S.S."/>
            <person name="Banfield J.F."/>
        </authorList>
    </citation>
    <scope>NUCLEOTIDE SEQUENCE [LARGE SCALE GENOMIC DNA]</scope>
</reference>
<comment type="caution">
    <text evidence="2">The sequence shown here is derived from an EMBL/GenBank/DDBJ whole genome shotgun (WGS) entry which is preliminary data.</text>
</comment>
<sequence length="278" mass="31333">MFLGFAIALFAMALVLFAILLFAQANPSISTREIVRAMALAVFAFSAVVCHGVAKMKGKNQISWTAFGFLFGPFAVAYLLLTPNVFAGANETLNQRVDVFLKLGLLGKDGDREPRKIVQTISRKYIEEWGMEFHKDERNKKDSLHADLKVLEYGGANIWWKDTEADVLKGNATYVKTLKELSTISNGVFSPSNITESWKTDEGPIEITFQLNNKNLKIVPKYLEDYLDMNVLKQINKMLSNTDNRYEMVAAFDQSAVVLWINSETKAALIRRGWGFAW</sequence>
<keyword evidence="1" id="KW-1133">Transmembrane helix</keyword>
<evidence type="ECO:0000313" key="2">
    <source>
        <dbReference type="EMBL" id="OGI40056.1"/>
    </source>
</evidence>
<name>A0A1F6T4P5_9PROT</name>
<evidence type="ECO:0000256" key="1">
    <source>
        <dbReference type="SAM" id="Phobius"/>
    </source>
</evidence>
<evidence type="ECO:0000313" key="3">
    <source>
        <dbReference type="Proteomes" id="UP000178379"/>
    </source>
</evidence>
<dbReference type="EMBL" id="MFSQ01000069">
    <property type="protein sequence ID" value="OGI40056.1"/>
    <property type="molecule type" value="Genomic_DNA"/>
</dbReference>
<accession>A0A1F6T4P5</accession>
<keyword evidence="1" id="KW-0472">Membrane</keyword>
<gene>
    <name evidence="2" type="ORF">A2140_09650</name>
</gene>
<feature type="transmembrane region" description="Helical" evidence="1">
    <location>
        <begin position="66"/>
        <end position="86"/>
    </location>
</feature>
<organism evidence="2 3">
    <name type="scientific">Candidatus Muproteobacteria bacterium RBG_16_62_13</name>
    <dbReference type="NCBI Taxonomy" id="1817756"/>
    <lineage>
        <taxon>Bacteria</taxon>
        <taxon>Pseudomonadati</taxon>
        <taxon>Pseudomonadota</taxon>
        <taxon>Candidatus Muproteobacteria</taxon>
    </lineage>
</organism>